<dbReference type="AlphaFoldDB" id="A0A5B7F0U2"/>
<keyword evidence="2" id="KW-1185">Reference proteome</keyword>
<name>A0A5B7F0U2_PORTR</name>
<proteinExistence type="predicted"/>
<accession>A0A5B7F0U2</accession>
<reference evidence="1 2" key="1">
    <citation type="submission" date="2019-05" db="EMBL/GenBank/DDBJ databases">
        <title>Another draft genome of Portunus trituberculatus and its Hox gene families provides insights of decapod evolution.</title>
        <authorList>
            <person name="Jeong J.-H."/>
            <person name="Song I."/>
            <person name="Kim S."/>
            <person name="Choi T."/>
            <person name="Kim D."/>
            <person name="Ryu S."/>
            <person name="Kim W."/>
        </authorList>
    </citation>
    <scope>NUCLEOTIDE SEQUENCE [LARGE SCALE GENOMIC DNA]</scope>
    <source>
        <tissue evidence="1">Muscle</tissue>
    </source>
</reference>
<gene>
    <name evidence="1" type="ORF">E2C01_034194</name>
</gene>
<organism evidence="1 2">
    <name type="scientific">Portunus trituberculatus</name>
    <name type="common">Swimming crab</name>
    <name type="synonym">Neptunus trituberculatus</name>
    <dbReference type="NCBI Taxonomy" id="210409"/>
    <lineage>
        <taxon>Eukaryota</taxon>
        <taxon>Metazoa</taxon>
        <taxon>Ecdysozoa</taxon>
        <taxon>Arthropoda</taxon>
        <taxon>Crustacea</taxon>
        <taxon>Multicrustacea</taxon>
        <taxon>Malacostraca</taxon>
        <taxon>Eumalacostraca</taxon>
        <taxon>Eucarida</taxon>
        <taxon>Decapoda</taxon>
        <taxon>Pleocyemata</taxon>
        <taxon>Brachyura</taxon>
        <taxon>Eubrachyura</taxon>
        <taxon>Portunoidea</taxon>
        <taxon>Portunidae</taxon>
        <taxon>Portuninae</taxon>
        <taxon>Portunus</taxon>
    </lineage>
</organism>
<evidence type="ECO:0000313" key="2">
    <source>
        <dbReference type="Proteomes" id="UP000324222"/>
    </source>
</evidence>
<protein>
    <submittedName>
        <fullName evidence="1">Uncharacterized protein</fullName>
    </submittedName>
</protein>
<dbReference type="Proteomes" id="UP000324222">
    <property type="component" value="Unassembled WGS sequence"/>
</dbReference>
<comment type="caution">
    <text evidence="1">The sequence shown here is derived from an EMBL/GenBank/DDBJ whole genome shotgun (WGS) entry which is preliminary data.</text>
</comment>
<evidence type="ECO:0000313" key="1">
    <source>
        <dbReference type="EMBL" id="MPC40631.1"/>
    </source>
</evidence>
<sequence length="77" mass="9129">MEWISSGPFARNLTWIREKFNMCPSVEARETIAIIEMSTFYSWWNRKFLLCEILCKILSSKNSWKLQIRYVSNAASC</sequence>
<dbReference type="EMBL" id="VSRR010004760">
    <property type="protein sequence ID" value="MPC40631.1"/>
    <property type="molecule type" value="Genomic_DNA"/>
</dbReference>